<dbReference type="EMBL" id="CADCUW010000100">
    <property type="protein sequence ID" value="CAA9393428.1"/>
    <property type="molecule type" value="Genomic_DNA"/>
</dbReference>
<evidence type="ECO:0000313" key="2">
    <source>
        <dbReference type="EMBL" id="CAA9393428.1"/>
    </source>
</evidence>
<organism evidence="2">
    <name type="scientific">uncultured Rubrobacteraceae bacterium</name>
    <dbReference type="NCBI Taxonomy" id="349277"/>
    <lineage>
        <taxon>Bacteria</taxon>
        <taxon>Bacillati</taxon>
        <taxon>Actinomycetota</taxon>
        <taxon>Rubrobacteria</taxon>
        <taxon>Rubrobacterales</taxon>
        <taxon>Rubrobacteraceae</taxon>
        <taxon>environmental samples</taxon>
    </lineage>
</organism>
<feature type="region of interest" description="Disordered" evidence="1">
    <location>
        <begin position="104"/>
        <end position="126"/>
    </location>
</feature>
<name>A0A6J4NVE0_9ACTN</name>
<proteinExistence type="predicted"/>
<sequence>ADRRWGRGRGRAGPCAYGVGSDLVGGFIREGAAAGKAGGGWGVGAAAVRGVPDRAGGHRAVAGAGRGDGRGVRFRGCGRVLFDVGGVPCGGCDLVRDLAPVREGVGGRQPADRAPGPFRRGARGGLDLRFAPDPTGLLRRHQLRCGPEQHPVPRLSAGYRPRDDAGHLRLRLPRGLRARRPDLGRLAGAGGPRGRRIPLPEAVLEGQAPRPL</sequence>
<evidence type="ECO:0000256" key="1">
    <source>
        <dbReference type="SAM" id="MobiDB-lite"/>
    </source>
</evidence>
<feature type="region of interest" description="Disordered" evidence="1">
    <location>
        <begin position="179"/>
        <end position="212"/>
    </location>
</feature>
<reference evidence="2" key="1">
    <citation type="submission" date="2020-02" db="EMBL/GenBank/DDBJ databases">
        <authorList>
            <person name="Meier V. D."/>
        </authorList>
    </citation>
    <scope>NUCLEOTIDE SEQUENCE</scope>
    <source>
        <strain evidence="2">AVDCRST_MAG01</strain>
    </source>
</reference>
<accession>A0A6J4NVE0</accession>
<protein>
    <submittedName>
        <fullName evidence="2">Uncharacterized protein</fullName>
    </submittedName>
</protein>
<gene>
    <name evidence="2" type="ORF">AVDCRST_MAG01-01-600</name>
</gene>
<dbReference type="AlphaFoldDB" id="A0A6J4NVE0"/>
<feature type="non-terminal residue" evidence="2">
    <location>
        <position position="1"/>
    </location>
</feature>
<feature type="region of interest" description="Disordered" evidence="1">
    <location>
        <begin position="147"/>
        <end position="166"/>
    </location>
</feature>
<feature type="non-terminal residue" evidence="2">
    <location>
        <position position="212"/>
    </location>
</feature>